<feature type="region of interest" description="Disordered" evidence="1">
    <location>
        <begin position="1"/>
        <end position="123"/>
    </location>
</feature>
<feature type="compositionally biased region" description="Polar residues" evidence="1">
    <location>
        <begin position="100"/>
        <end position="120"/>
    </location>
</feature>
<evidence type="ECO:0000313" key="3">
    <source>
        <dbReference type="EMBL" id="KAF2788124.1"/>
    </source>
</evidence>
<feature type="region of interest" description="Disordered" evidence="1">
    <location>
        <begin position="590"/>
        <end position="619"/>
    </location>
</feature>
<feature type="region of interest" description="Disordered" evidence="1">
    <location>
        <begin position="1102"/>
        <end position="1148"/>
    </location>
</feature>
<feature type="region of interest" description="Disordered" evidence="1">
    <location>
        <begin position="1002"/>
        <end position="1074"/>
    </location>
</feature>
<dbReference type="Gene3D" id="1.25.40.990">
    <property type="match status" value="1"/>
</dbReference>
<protein>
    <recommendedName>
        <fullName evidence="2">SAC3/GANP/THP3 conserved domain-containing protein</fullName>
    </recommendedName>
</protein>
<keyword evidence="4" id="KW-1185">Reference proteome</keyword>
<feature type="compositionally biased region" description="Basic and acidic residues" evidence="1">
    <location>
        <begin position="854"/>
        <end position="874"/>
    </location>
</feature>
<accession>A0A6A6WW32</accession>
<dbReference type="OrthoDB" id="264795at2759"/>
<feature type="region of interest" description="Disordered" evidence="1">
    <location>
        <begin position="1266"/>
        <end position="1297"/>
    </location>
</feature>
<dbReference type="GO" id="GO:0070390">
    <property type="term" value="C:transcription export complex 2"/>
    <property type="evidence" value="ECO:0007669"/>
    <property type="project" value="TreeGrafter"/>
</dbReference>
<feature type="region of interest" description="Disordered" evidence="1">
    <location>
        <begin position="789"/>
        <end position="877"/>
    </location>
</feature>
<name>A0A6A6WW32_9PLEO</name>
<feature type="region of interest" description="Disordered" evidence="1">
    <location>
        <begin position="716"/>
        <end position="776"/>
    </location>
</feature>
<dbReference type="InterPro" id="IPR045107">
    <property type="entry name" value="SAC3/GANP/THP3"/>
</dbReference>
<dbReference type="PANTHER" id="PTHR12436">
    <property type="entry name" value="80 KDA MCM3-ASSOCIATED PROTEIN"/>
    <property type="match status" value="1"/>
</dbReference>
<feature type="compositionally biased region" description="Basic and acidic residues" evidence="1">
    <location>
        <begin position="820"/>
        <end position="847"/>
    </location>
</feature>
<evidence type="ECO:0000313" key="4">
    <source>
        <dbReference type="Proteomes" id="UP000799757"/>
    </source>
</evidence>
<feature type="compositionally biased region" description="Polar residues" evidence="1">
    <location>
        <begin position="1002"/>
        <end position="1011"/>
    </location>
</feature>
<dbReference type="EMBL" id="MU002245">
    <property type="protein sequence ID" value="KAF2788124.1"/>
    <property type="molecule type" value="Genomic_DNA"/>
</dbReference>
<reference evidence="3" key="1">
    <citation type="journal article" date="2020" name="Stud. Mycol.">
        <title>101 Dothideomycetes genomes: a test case for predicting lifestyles and emergence of pathogens.</title>
        <authorList>
            <person name="Haridas S."/>
            <person name="Albert R."/>
            <person name="Binder M."/>
            <person name="Bloem J."/>
            <person name="Labutti K."/>
            <person name="Salamov A."/>
            <person name="Andreopoulos B."/>
            <person name="Baker S."/>
            <person name="Barry K."/>
            <person name="Bills G."/>
            <person name="Bluhm B."/>
            <person name="Cannon C."/>
            <person name="Castanera R."/>
            <person name="Culley D."/>
            <person name="Daum C."/>
            <person name="Ezra D."/>
            <person name="Gonzalez J."/>
            <person name="Henrissat B."/>
            <person name="Kuo A."/>
            <person name="Liang C."/>
            <person name="Lipzen A."/>
            <person name="Lutzoni F."/>
            <person name="Magnuson J."/>
            <person name="Mondo S."/>
            <person name="Nolan M."/>
            <person name="Ohm R."/>
            <person name="Pangilinan J."/>
            <person name="Park H.-J."/>
            <person name="Ramirez L."/>
            <person name="Alfaro M."/>
            <person name="Sun H."/>
            <person name="Tritt A."/>
            <person name="Yoshinaga Y."/>
            <person name="Zwiers L.-H."/>
            <person name="Turgeon B."/>
            <person name="Goodwin S."/>
            <person name="Spatafora J."/>
            <person name="Crous P."/>
            <person name="Grigoriev I."/>
        </authorList>
    </citation>
    <scope>NUCLEOTIDE SEQUENCE</scope>
    <source>
        <strain evidence="3">CBS 109.77</strain>
    </source>
</reference>
<feature type="compositionally biased region" description="Pro residues" evidence="1">
    <location>
        <begin position="81"/>
        <end position="92"/>
    </location>
</feature>
<dbReference type="PANTHER" id="PTHR12436:SF3">
    <property type="entry name" value="GERMINAL-CENTER ASSOCIATED NUCLEAR PROTEIN"/>
    <property type="match status" value="1"/>
</dbReference>
<dbReference type="Pfam" id="PF03399">
    <property type="entry name" value="SAC3_GANP"/>
    <property type="match status" value="1"/>
</dbReference>
<dbReference type="GO" id="GO:0006406">
    <property type="term" value="P:mRNA export from nucleus"/>
    <property type="evidence" value="ECO:0007669"/>
    <property type="project" value="TreeGrafter"/>
</dbReference>
<feature type="domain" description="SAC3/GANP/THP3 conserved" evidence="2">
    <location>
        <begin position="170"/>
        <end position="486"/>
    </location>
</feature>
<feature type="compositionally biased region" description="Polar residues" evidence="1">
    <location>
        <begin position="1268"/>
        <end position="1277"/>
    </location>
</feature>
<feature type="compositionally biased region" description="Polar residues" evidence="1">
    <location>
        <begin position="31"/>
        <end position="41"/>
    </location>
</feature>
<dbReference type="GO" id="GO:0005737">
    <property type="term" value="C:cytoplasm"/>
    <property type="evidence" value="ECO:0007669"/>
    <property type="project" value="TreeGrafter"/>
</dbReference>
<feature type="compositionally biased region" description="Low complexity" evidence="1">
    <location>
        <begin position="729"/>
        <end position="754"/>
    </location>
</feature>
<proteinExistence type="predicted"/>
<feature type="compositionally biased region" description="Polar residues" evidence="1">
    <location>
        <begin position="592"/>
        <end position="601"/>
    </location>
</feature>
<evidence type="ECO:0000256" key="1">
    <source>
        <dbReference type="SAM" id="MobiDB-lite"/>
    </source>
</evidence>
<feature type="compositionally biased region" description="Polar residues" evidence="1">
    <location>
        <begin position="1049"/>
        <end position="1074"/>
    </location>
</feature>
<gene>
    <name evidence="3" type="ORF">K505DRAFT_366752</name>
</gene>
<organism evidence="3 4">
    <name type="scientific">Melanomma pulvis-pyrius CBS 109.77</name>
    <dbReference type="NCBI Taxonomy" id="1314802"/>
    <lineage>
        <taxon>Eukaryota</taxon>
        <taxon>Fungi</taxon>
        <taxon>Dikarya</taxon>
        <taxon>Ascomycota</taxon>
        <taxon>Pezizomycotina</taxon>
        <taxon>Dothideomycetes</taxon>
        <taxon>Pleosporomycetidae</taxon>
        <taxon>Pleosporales</taxon>
        <taxon>Melanommataceae</taxon>
        <taxon>Melanomma</taxon>
    </lineage>
</organism>
<evidence type="ECO:0000259" key="2">
    <source>
        <dbReference type="Pfam" id="PF03399"/>
    </source>
</evidence>
<feature type="compositionally biased region" description="Low complexity" evidence="1">
    <location>
        <begin position="606"/>
        <end position="616"/>
    </location>
</feature>
<dbReference type="InterPro" id="IPR005062">
    <property type="entry name" value="SAC3/GANP/THP3_conserved"/>
</dbReference>
<dbReference type="Proteomes" id="UP000799757">
    <property type="component" value="Unassembled WGS sequence"/>
</dbReference>
<feature type="compositionally biased region" description="Low complexity" evidence="1">
    <location>
        <begin position="789"/>
        <end position="817"/>
    </location>
</feature>
<sequence length="1297" mass="142533">MSTGRRGRGGDRGGRGGGSPFRGASKPRGTFNGTRTNSESDAATPPSGPRALNGGFRGGAYRGGSNARGDNSRGRGGRLYRPPPPRPPPIRPAPRAVLTLSESRNPQSTASLAITNTTPHPDNAYQARLDHLRKDRPRQRARLIQERRMNPDGPMQLSEAVKLIGICNDMCPEYERVRRIVEDDYKPAECTPETAHGDRKLRVPDESRMVKAYTRSAAGMETELVTDIRSPSACLKTMKHMIARLDNEDLPFLYGWLWDRTRAVRKDLRTQAVDKPDDIAIYLECFEQCARLLLICLHHMSGITSQDYDHQQDVEQLMQTNTSLKERYTDNRSAKIISQNEVEFQAYRLIISIHTNDSLIEHEVQNLPEHLRRNSRIKTALQIYQAGKAVLHKRSRKFVEARQNWRDFWALIQSPAVSYLMACAAEILFNQVRHTVLDTIYRAYRQGNANRVIQMHDWTLPELIRVLGFDDNNQVVEFCQAYGFSFGTTAGGEPYLDTNSLPYSIGPLEPPNEMTPQFFSQFVESKRHRRNLSAVIQEPEQNIENEDSLFISEGFTAKPTDFVSNSGIAGLPNGASLTSADTLKLNPFASPFQPTGASPSVSGKGAPASNSSNANPFSTGAKAPGTNTFFVPSGSTIGTPNTAVMNPNPFGTPSGPSVIDSIGNGNGPPKSGFGLPSFSPVNPLAAKPATTTSPATGQTIHPGLFDASKNGLKFAKQPNGSGPFSNLNPGSPFAPSTTTPAMTTPAPLTQLQTPSSFPGATATEEKPKGVTGFDFFPKKSASTGPALPSFTGSSSVSQTLSSSGSPFSAFTPAPSSLESSQKEDQQRSQHEQERIAKETKEAQDRAAQEAQAQRAKEAIQRAKQLKKEQEEHQRQVQAQQALLAEQARQREERIRQKKEASLMAYATSLVNDPLEGLLKQYVENQTERIFKEVEGQVRWERLVRFADERYHMKQVARARSFFAHWVAMTLKKKRTKHARERRRWLKENAAALLALKDQASTNGVPSITDQPKTAPATVDQPKIAPAKFKKPKAPASAAPRVQKVPKPPTKTSTVRATPIANNTKNSMASSQGSNMIMYKNNKAPIDRTETDWFKLRAAGIDPSKHRKRSFGSPSDEEEDAEADRKRRRKSTSSAHRASLPPPTTDEERLARFRAVREALGKPISTPRAINSTPPVNGSASVIIAQARDILSATSTPKASPPQLQNEFSRSVPGLNLSGSGHSVSAFGKSMGITTEDRPAYWGRQSRFVPQHLYGKGKEAVLEYRNQIRRSTSASTEPQEPLGPLDLSSPIMTQQSGG</sequence>
<feature type="compositionally biased region" description="Polar residues" evidence="1">
    <location>
        <begin position="718"/>
        <end position="728"/>
    </location>
</feature>